<name>A0A356LJM4_9BURK</name>
<dbReference type="Pfam" id="PF17773">
    <property type="entry name" value="UPF0176_N"/>
    <property type="match status" value="1"/>
</dbReference>
<dbReference type="Proteomes" id="UP000264036">
    <property type="component" value="Unassembled WGS sequence"/>
</dbReference>
<dbReference type="AlphaFoldDB" id="A0A356LJM4"/>
<accession>A0A356LJM4</accession>
<evidence type="ECO:0000256" key="1">
    <source>
        <dbReference type="HAMAP-Rule" id="MF_00469"/>
    </source>
</evidence>
<dbReference type="NCBIfam" id="NF001136">
    <property type="entry name" value="PRK00142.1-4"/>
    <property type="match status" value="1"/>
</dbReference>
<keyword evidence="1" id="KW-0560">Oxidoreductase</keyword>
<dbReference type="InterPro" id="IPR040503">
    <property type="entry name" value="TRHO_N"/>
</dbReference>
<dbReference type="Gene3D" id="3.40.250.10">
    <property type="entry name" value="Rhodanese-like domain"/>
    <property type="match status" value="1"/>
</dbReference>
<gene>
    <name evidence="1" type="primary">trhO</name>
    <name evidence="4" type="ORF">DD666_17430</name>
</gene>
<dbReference type="InterPro" id="IPR036873">
    <property type="entry name" value="Rhodanese-like_dom_sf"/>
</dbReference>
<comment type="caution">
    <text evidence="4">The sequence shown here is derived from an EMBL/GenBank/DDBJ whole genome shotgun (WGS) entry which is preliminary data.</text>
</comment>
<dbReference type="Gene3D" id="3.30.70.100">
    <property type="match status" value="1"/>
</dbReference>
<dbReference type="HAMAP" id="MF_00469">
    <property type="entry name" value="TrhO"/>
    <property type="match status" value="1"/>
</dbReference>
<comment type="similarity">
    <text evidence="1">Belongs to the TrhO family.</text>
</comment>
<dbReference type="InterPro" id="IPR001763">
    <property type="entry name" value="Rhodanese-like_dom"/>
</dbReference>
<evidence type="ECO:0000313" key="4">
    <source>
        <dbReference type="EMBL" id="HBP31177.1"/>
    </source>
</evidence>
<dbReference type="EC" id="1.14.-.-" evidence="1"/>
<dbReference type="CDD" id="cd01518">
    <property type="entry name" value="RHOD_YceA"/>
    <property type="match status" value="1"/>
</dbReference>
<dbReference type="SMART" id="SM00450">
    <property type="entry name" value="RHOD"/>
    <property type="match status" value="1"/>
</dbReference>
<evidence type="ECO:0000313" key="5">
    <source>
        <dbReference type="Proteomes" id="UP000264036"/>
    </source>
</evidence>
<reference evidence="4 5" key="1">
    <citation type="journal article" date="2018" name="Nat. Biotechnol.">
        <title>A standardized bacterial taxonomy based on genome phylogeny substantially revises the tree of life.</title>
        <authorList>
            <person name="Parks D.H."/>
            <person name="Chuvochina M."/>
            <person name="Waite D.W."/>
            <person name="Rinke C."/>
            <person name="Skarshewski A."/>
            <person name="Chaumeil P.A."/>
            <person name="Hugenholtz P."/>
        </authorList>
    </citation>
    <scope>NUCLEOTIDE SEQUENCE [LARGE SCALE GENOMIC DNA]</scope>
    <source>
        <strain evidence="4">UBA10707</strain>
    </source>
</reference>
<feature type="domain" description="Rhodanese" evidence="3">
    <location>
        <begin position="122"/>
        <end position="222"/>
    </location>
</feature>
<protein>
    <recommendedName>
        <fullName evidence="1">tRNA uridine(34) hydroxylase</fullName>
        <ecNumber evidence="1">1.14.-.-</ecNumber>
    </recommendedName>
    <alternativeName>
        <fullName evidence="1">tRNA hydroxylation protein O</fullName>
    </alternativeName>
</protein>
<dbReference type="EMBL" id="DOEK01000035">
    <property type="protein sequence ID" value="HBP31177.1"/>
    <property type="molecule type" value="Genomic_DNA"/>
</dbReference>
<comment type="catalytic activity">
    <reaction evidence="1">
        <text>uridine(34) in tRNA + AH2 + O2 = 5-hydroxyuridine(34) in tRNA + A + H2O</text>
        <dbReference type="Rhea" id="RHEA:64224"/>
        <dbReference type="Rhea" id="RHEA-COMP:11727"/>
        <dbReference type="Rhea" id="RHEA-COMP:13381"/>
        <dbReference type="ChEBI" id="CHEBI:13193"/>
        <dbReference type="ChEBI" id="CHEBI:15377"/>
        <dbReference type="ChEBI" id="CHEBI:15379"/>
        <dbReference type="ChEBI" id="CHEBI:17499"/>
        <dbReference type="ChEBI" id="CHEBI:65315"/>
        <dbReference type="ChEBI" id="CHEBI:136877"/>
    </reaction>
</comment>
<dbReference type="SUPFAM" id="SSF52821">
    <property type="entry name" value="Rhodanese/Cell cycle control phosphatase"/>
    <property type="match status" value="1"/>
</dbReference>
<dbReference type="InterPro" id="IPR020936">
    <property type="entry name" value="TrhO"/>
</dbReference>
<dbReference type="Pfam" id="PF00581">
    <property type="entry name" value="Rhodanese"/>
    <property type="match status" value="1"/>
</dbReference>
<dbReference type="PANTHER" id="PTHR43268">
    <property type="entry name" value="THIOSULFATE SULFURTRANSFERASE/RHODANESE-LIKE DOMAIN-CONTAINING PROTEIN 2"/>
    <property type="match status" value="1"/>
</dbReference>
<sequence length="343" mass="39193">MSHTVAALYKFVDLPDFESLKEPLQAFCERNHVKGTLLLAREGINGTIAGPKEGIDAVLAYLRNDPRLADLEHKESWSDERDPFHRMRVRLKKEIVTMGQPNVNTTNAGTYVPPENWNDLISDPEVVLVDTRNDYEVDIGTFKGAVNPNTVTFREFPNWVQSQATEGGLLDKTKARKVAMFCTGGIRCEKSTAYMKSLGFDEVYHLQGGILKYLETVSPEKSLWEGECFVFDERVSVGHGLKPGPYIQCRACRHPLSEQERASPKYIRGESCPHCWDDKTEEQRERFRERQRQVDLAAARQEEHIGADMQEQIRRRRALKAARKEQARQRAMQKQVQKGAKTS</sequence>
<evidence type="ECO:0000256" key="2">
    <source>
        <dbReference type="SAM" id="MobiDB-lite"/>
    </source>
</evidence>
<dbReference type="GO" id="GO:0006400">
    <property type="term" value="P:tRNA modification"/>
    <property type="evidence" value="ECO:0007669"/>
    <property type="project" value="UniProtKB-UniRule"/>
</dbReference>
<keyword evidence="1" id="KW-0819">tRNA processing</keyword>
<comment type="function">
    <text evidence="1">Catalyzes oxygen-dependent 5-hydroxyuridine (ho5U) modification at position 34 in tRNAs.</text>
</comment>
<organism evidence="4 5">
    <name type="scientific">Advenella kashmirensis</name>
    <dbReference type="NCBI Taxonomy" id="310575"/>
    <lineage>
        <taxon>Bacteria</taxon>
        <taxon>Pseudomonadati</taxon>
        <taxon>Pseudomonadota</taxon>
        <taxon>Betaproteobacteria</taxon>
        <taxon>Burkholderiales</taxon>
        <taxon>Alcaligenaceae</taxon>
    </lineage>
</organism>
<dbReference type="PROSITE" id="PS50206">
    <property type="entry name" value="RHODANESE_3"/>
    <property type="match status" value="1"/>
</dbReference>
<evidence type="ECO:0000259" key="3">
    <source>
        <dbReference type="PROSITE" id="PS50206"/>
    </source>
</evidence>
<feature type="region of interest" description="Disordered" evidence="2">
    <location>
        <begin position="298"/>
        <end position="343"/>
    </location>
</feature>
<dbReference type="PANTHER" id="PTHR43268:SF3">
    <property type="entry name" value="RHODANESE-LIKE DOMAIN-CONTAINING PROTEIN 7-RELATED"/>
    <property type="match status" value="1"/>
</dbReference>
<dbReference type="GO" id="GO:0016705">
    <property type="term" value="F:oxidoreductase activity, acting on paired donors, with incorporation or reduction of molecular oxygen"/>
    <property type="evidence" value="ECO:0007669"/>
    <property type="project" value="UniProtKB-UniRule"/>
</dbReference>
<proteinExistence type="inferred from homology"/>